<feature type="domain" description="N-acetyltransferase" evidence="3">
    <location>
        <begin position="14"/>
        <end position="174"/>
    </location>
</feature>
<evidence type="ECO:0000256" key="1">
    <source>
        <dbReference type="ARBA" id="ARBA00022679"/>
    </source>
</evidence>
<keyword evidence="1" id="KW-0808">Transferase</keyword>
<dbReference type="Proteomes" id="UP000885648">
    <property type="component" value="Unassembled WGS sequence"/>
</dbReference>
<dbReference type="Pfam" id="PF00583">
    <property type="entry name" value="Acetyltransf_1"/>
    <property type="match status" value="1"/>
</dbReference>
<dbReference type="GO" id="GO:0016747">
    <property type="term" value="F:acyltransferase activity, transferring groups other than amino-acyl groups"/>
    <property type="evidence" value="ECO:0007669"/>
    <property type="project" value="InterPro"/>
</dbReference>
<dbReference type="PROSITE" id="PS51186">
    <property type="entry name" value="GNAT"/>
    <property type="match status" value="1"/>
</dbReference>
<dbReference type="PANTHER" id="PTHR43072:SF23">
    <property type="entry name" value="UPF0039 PROTEIN C11D3.02C"/>
    <property type="match status" value="1"/>
</dbReference>
<name>A0A831PSX8_9EURY</name>
<proteinExistence type="predicted"/>
<dbReference type="Gene3D" id="3.40.630.30">
    <property type="match status" value="1"/>
</dbReference>
<evidence type="ECO:0000259" key="3">
    <source>
        <dbReference type="PROSITE" id="PS51186"/>
    </source>
</evidence>
<dbReference type="AlphaFoldDB" id="A0A831PSX8"/>
<comment type="caution">
    <text evidence="4">The sequence shown here is derived from an EMBL/GenBank/DDBJ whole genome shotgun (WGS) entry which is preliminary data.</text>
</comment>
<dbReference type="CDD" id="cd04301">
    <property type="entry name" value="NAT_SF"/>
    <property type="match status" value="1"/>
</dbReference>
<organism evidence="4">
    <name type="scientific">Methanofollis liminatans</name>
    <dbReference type="NCBI Taxonomy" id="2201"/>
    <lineage>
        <taxon>Archaea</taxon>
        <taxon>Methanobacteriati</taxon>
        <taxon>Methanobacteriota</taxon>
        <taxon>Stenosarchaea group</taxon>
        <taxon>Methanomicrobia</taxon>
        <taxon>Methanomicrobiales</taxon>
        <taxon>Methanomicrobiaceae</taxon>
        <taxon>Methanofollis</taxon>
    </lineage>
</organism>
<sequence length="174" mass="19177">MEEIYRPPALPGGYTLGPIEDADGDAVIDLFNHYIEHRYAAYPQRPVPYEFFGLLRAASKGYPTVALKGGDGALAGFGMLRPHSPLPAFARTAEITYFIRPELTGRGFGAAMLAYLEAEGKRQGISCILAGISSHNDGSIRFHARHGFVEVGRFRNVGEKWGALFDTVWMEKEI</sequence>
<dbReference type="InterPro" id="IPR016181">
    <property type="entry name" value="Acyl_CoA_acyltransferase"/>
</dbReference>
<evidence type="ECO:0000256" key="2">
    <source>
        <dbReference type="ARBA" id="ARBA00023315"/>
    </source>
</evidence>
<protein>
    <submittedName>
        <fullName evidence="4">N-acetyltransferase family protein</fullName>
    </submittedName>
</protein>
<keyword evidence="2" id="KW-0012">Acyltransferase</keyword>
<dbReference type="PANTHER" id="PTHR43072">
    <property type="entry name" value="N-ACETYLTRANSFERASE"/>
    <property type="match status" value="1"/>
</dbReference>
<gene>
    <name evidence="4" type="ORF">ENN52_01815</name>
</gene>
<dbReference type="SUPFAM" id="SSF55729">
    <property type="entry name" value="Acyl-CoA N-acyltransferases (Nat)"/>
    <property type="match status" value="1"/>
</dbReference>
<evidence type="ECO:0000313" key="4">
    <source>
        <dbReference type="EMBL" id="HDS62868.1"/>
    </source>
</evidence>
<dbReference type="EMBL" id="DSBY01000077">
    <property type="protein sequence ID" value="HDS62868.1"/>
    <property type="molecule type" value="Genomic_DNA"/>
</dbReference>
<dbReference type="InterPro" id="IPR000182">
    <property type="entry name" value="GNAT_dom"/>
</dbReference>
<reference evidence="4" key="1">
    <citation type="journal article" date="2020" name="mSystems">
        <title>Genome- and Community-Level Interaction Insights into Carbon Utilization and Element Cycling Functions of Hydrothermarchaeota in Hydrothermal Sediment.</title>
        <authorList>
            <person name="Zhou Z."/>
            <person name="Liu Y."/>
            <person name="Xu W."/>
            <person name="Pan J."/>
            <person name="Luo Z.H."/>
            <person name="Li M."/>
        </authorList>
    </citation>
    <scope>NUCLEOTIDE SEQUENCE</scope>
    <source>
        <strain evidence="4">SpSt-1183</strain>
    </source>
</reference>
<accession>A0A831PSX8</accession>